<organism evidence="7 8">
    <name type="scientific">Novosphingobium lindaniclasticum LE124</name>
    <dbReference type="NCBI Taxonomy" id="1096930"/>
    <lineage>
        <taxon>Bacteria</taxon>
        <taxon>Pseudomonadati</taxon>
        <taxon>Pseudomonadota</taxon>
        <taxon>Alphaproteobacteria</taxon>
        <taxon>Sphingomonadales</taxon>
        <taxon>Sphingomonadaceae</taxon>
        <taxon>Novosphingobium</taxon>
    </lineage>
</organism>
<dbReference type="SUPFAM" id="SSF53187">
    <property type="entry name" value="Zn-dependent exopeptidases"/>
    <property type="match status" value="1"/>
</dbReference>
<dbReference type="GO" id="GO:0016787">
    <property type="term" value="F:hydrolase activity"/>
    <property type="evidence" value="ECO:0007669"/>
    <property type="project" value="UniProtKB-KW"/>
</dbReference>
<evidence type="ECO:0000256" key="4">
    <source>
        <dbReference type="ARBA" id="ARBA00022833"/>
    </source>
</evidence>
<name>T0HFC1_9SPHN</name>
<evidence type="ECO:0000256" key="3">
    <source>
        <dbReference type="ARBA" id="ARBA00022801"/>
    </source>
</evidence>
<dbReference type="eggNOG" id="COG0624">
    <property type="taxonomic scope" value="Bacteria"/>
</dbReference>
<dbReference type="InterPro" id="IPR001261">
    <property type="entry name" value="ArgE/DapE_CS"/>
</dbReference>
<evidence type="ECO:0000256" key="1">
    <source>
        <dbReference type="ARBA" id="ARBA00001947"/>
    </source>
</evidence>
<accession>T0HFC1</accession>
<dbReference type="Pfam" id="PF01546">
    <property type="entry name" value="Peptidase_M20"/>
    <property type="match status" value="1"/>
</dbReference>
<dbReference type="PANTHER" id="PTHR43808">
    <property type="entry name" value="ACETYLORNITHINE DEACETYLASE"/>
    <property type="match status" value="1"/>
</dbReference>
<keyword evidence="3" id="KW-0378">Hydrolase</keyword>
<evidence type="ECO:0000259" key="6">
    <source>
        <dbReference type="Pfam" id="PF07687"/>
    </source>
</evidence>
<dbReference type="PANTHER" id="PTHR43808:SF17">
    <property type="entry name" value="PEPTIDASE M20"/>
    <property type="match status" value="1"/>
</dbReference>
<evidence type="ECO:0000256" key="5">
    <source>
        <dbReference type="SAM" id="SignalP"/>
    </source>
</evidence>
<dbReference type="InterPro" id="IPR011650">
    <property type="entry name" value="Peptidase_M20_dimer"/>
</dbReference>
<dbReference type="Proteomes" id="UP000015527">
    <property type="component" value="Unassembled WGS sequence"/>
</dbReference>
<dbReference type="AlphaFoldDB" id="T0HFC1"/>
<dbReference type="InterPro" id="IPR002933">
    <property type="entry name" value="Peptidase_M20"/>
</dbReference>
<keyword evidence="8" id="KW-1185">Reference proteome</keyword>
<dbReference type="EMBL" id="ATHL01000077">
    <property type="protein sequence ID" value="EQB15071.1"/>
    <property type="molecule type" value="Genomic_DNA"/>
</dbReference>
<comment type="caution">
    <text evidence="7">The sequence shown here is derived from an EMBL/GenBank/DDBJ whole genome shotgun (WGS) entry which is preliminary data.</text>
</comment>
<sequence length="422" mass="44988">MIRYFMPGALMLAALPPIASAQPVTAEALRRDPAFKAAQAHLARDYDRIVAETIRITEIPAPPFKEAERASAVAVMMREAGLRDVHIDEEGNAVGIRPGTGNQSMVAIGAHLDTVFPEGTPIKVRREGDRLLAPGISDNSVSVAVLLAFVRALDAGAVKTKQDLLFVANVGEEERGAFRGVRYLLQRSPYHSRISAFIGLEPGNTGGITNVGIGVRRYTVTYKGPGGHSMFAFGTVNPATAMAETIVRFDRYRPLDRTTVWNVGLVSGGTSINTIPASVSMSVDMRSTNAADLDRLDMFFRKAVADGTTAENAARGGAKGTVAAKIETVLPIERPVTHIPDDTMLLRNAVSAIRSGGMEPSMRSGSSDSAIPQDMGLPGLTLDSGMEYVAPHSPTEAIVLDRPTNLRVMGNTLATLLLTANQ</sequence>
<dbReference type="OrthoDB" id="9776600at2"/>
<dbReference type="Gene3D" id="3.40.630.10">
    <property type="entry name" value="Zn peptidases"/>
    <property type="match status" value="1"/>
</dbReference>
<proteinExistence type="predicted"/>
<keyword evidence="5" id="KW-0732">Signal</keyword>
<comment type="cofactor">
    <cofactor evidence="1">
        <name>Zn(2+)</name>
        <dbReference type="ChEBI" id="CHEBI:29105"/>
    </cofactor>
</comment>
<dbReference type="PROSITE" id="PS00758">
    <property type="entry name" value="ARGE_DAPE_CPG2_1"/>
    <property type="match status" value="1"/>
</dbReference>
<dbReference type="Pfam" id="PF07687">
    <property type="entry name" value="M20_dimer"/>
    <property type="match status" value="1"/>
</dbReference>
<dbReference type="PATRIC" id="fig|1096930.3.peg.2488"/>
<keyword evidence="2" id="KW-0479">Metal-binding</keyword>
<dbReference type="RefSeq" id="WP_021234337.1">
    <property type="nucleotide sequence ID" value="NZ_ATHL01000077.1"/>
</dbReference>
<feature type="signal peptide" evidence="5">
    <location>
        <begin position="1"/>
        <end position="21"/>
    </location>
</feature>
<gene>
    <name evidence="7" type="ORF">L284_12460</name>
</gene>
<evidence type="ECO:0000313" key="8">
    <source>
        <dbReference type="Proteomes" id="UP000015527"/>
    </source>
</evidence>
<evidence type="ECO:0000256" key="2">
    <source>
        <dbReference type="ARBA" id="ARBA00022723"/>
    </source>
</evidence>
<dbReference type="InterPro" id="IPR036264">
    <property type="entry name" value="Bact_exopeptidase_dim_dom"/>
</dbReference>
<dbReference type="InterPro" id="IPR050072">
    <property type="entry name" value="Peptidase_M20A"/>
</dbReference>
<dbReference type="GO" id="GO:0046872">
    <property type="term" value="F:metal ion binding"/>
    <property type="evidence" value="ECO:0007669"/>
    <property type="project" value="UniProtKB-KW"/>
</dbReference>
<dbReference type="Gene3D" id="3.30.70.360">
    <property type="match status" value="1"/>
</dbReference>
<dbReference type="SUPFAM" id="SSF55031">
    <property type="entry name" value="Bacterial exopeptidase dimerisation domain"/>
    <property type="match status" value="1"/>
</dbReference>
<evidence type="ECO:0000313" key="7">
    <source>
        <dbReference type="EMBL" id="EQB15071.1"/>
    </source>
</evidence>
<feature type="domain" description="Peptidase M20 dimerisation" evidence="6">
    <location>
        <begin position="214"/>
        <end position="305"/>
    </location>
</feature>
<keyword evidence="4" id="KW-0862">Zinc</keyword>
<protein>
    <recommendedName>
        <fullName evidence="6">Peptidase M20 dimerisation domain-containing protein</fullName>
    </recommendedName>
</protein>
<feature type="chain" id="PRO_5004563869" description="Peptidase M20 dimerisation domain-containing protein" evidence="5">
    <location>
        <begin position="22"/>
        <end position="422"/>
    </location>
</feature>
<reference evidence="7 8" key="1">
    <citation type="journal article" date="2013" name="Genome Announc.">
        <title>Genome Sequence of Novosphingobium lindaniclasticum LE124T, Isolated from a Hexachlorocyclohexane Dumpsite.</title>
        <authorList>
            <person name="Saxena A."/>
            <person name="Nayyar N."/>
            <person name="Sangwan N."/>
            <person name="Kumari R."/>
            <person name="Khurana J.P."/>
            <person name="Lal R."/>
        </authorList>
    </citation>
    <scope>NUCLEOTIDE SEQUENCE [LARGE SCALE GENOMIC DNA]</scope>
    <source>
        <strain evidence="7 8">LE124</strain>
    </source>
</reference>